<dbReference type="AlphaFoldDB" id="A0AAD1YXE0"/>
<sequence>MDIPQEVAPPPPPIGADIQILRQMFATMTGCSRDIHSLQQAFGALRIDMQQVYSDMQITPTFASDSNRESLASRRAFETMNGQLSLYAGRVDGLHLQADETCDRLDSLETEVRRHSDFLQKNSDLLRGHTTLLQEQSRMLRQLLALLDPPPDDSIAGHSFLPPSPPPPYL</sequence>
<evidence type="ECO:0000313" key="1">
    <source>
        <dbReference type="EMBL" id="CAI9759092.1"/>
    </source>
</evidence>
<dbReference type="EMBL" id="OU503039">
    <property type="protein sequence ID" value="CAI9759092.1"/>
    <property type="molecule type" value="Genomic_DNA"/>
</dbReference>
<keyword evidence="2" id="KW-1185">Reference proteome</keyword>
<evidence type="ECO:0000313" key="2">
    <source>
        <dbReference type="Proteomes" id="UP000834106"/>
    </source>
</evidence>
<dbReference type="Proteomes" id="UP000834106">
    <property type="component" value="Chromosome 4"/>
</dbReference>
<organism evidence="1 2">
    <name type="scientific">Fraxinus pennsylvanica</name>
    <dbReference type="NCBI Taxonomy" id="56036"/>
    <lineage>
        <taxon>Eukaryota</taxon>
        <taxon>Viridiplantae</taxon>
        <taxon>Streptophyta</taxon>
        <taxon>Embryophyta</taxon>
        <taxon>Tracheophyta</taxon>
        <taxon>Spermatophyta</taxon>
        <taxon>Magnoliopsida</taxon>
        <taxon>eudicotyledons</taxon>
        <taxon>Gunneridae</taxon>
        <taxon>Pentapetalae</taxon>
        <taxon>asterids</taxon>
        <taxon>lamiids</taxon>
        <taxon>Lamiales</taxon>
        <taxon>Oleaceae</taxon>
        <taxon>Oleeae</taxon>
        <taxon>Fraxinus</taxon>
    </lineage>
</organism>
<protein>
    <submittedName>
        <fullName evidence="1">Uncharacterized protein</fullName>
    </submittedName>
</protein>
<reference evidence="1" key="1">
    <citation type="submission" date="2023-05" db="EMBL/GenBank/DDBJ databases">
        <authorList>
            <person name="Huff M."/>
        </authorList>
    </citation>
    <scope>NUCLEOTIDE SEQUENCE</scope>
</reference>
<gene>
    <name evidence="1" type="ORF">FPE_LOCUS6522</name>
</gene>
<accession>A0AAD1YXE0</accession>
<proteinExistence type="predicted"/>
<name>A0AAD1YXE0_9LAMI</name>